<organism evidence="3 4">
    <name type="scientific">Leptobacterium flavescens</name>
    <dbReference type="NCBI Taxonomy" id="472055"/>
    <lineage>
        <taxon>Bacteria</taxon>
        <taxon>Pseudomonadati</taxon>
        <taxon>Bacteroidota</taxon>
        <taxon>Flavobacteriia</taxon>
        <taxon>Flavobacteriales</taxon>
        <taxon>Flavobacteriaceae</taxon>
        <taxon>Leptobacterium</taxon>
    </lineage>
</organism>
<dbReference type="EMBL" id="JAABOO010000001">
    <property type="protein sequence ID" value="NER13261.1"/>
    <property type="molecule type" value="Genomic_DNA"/>
</dbReference>
<evidence type="ECO:0000256" key="2">
    <source>
        <dbReference type="SAM" id="Phobius"/>
    </source>
</evidence>
<feature type="transmembrane region" description="Helical" evidence="2">
    <location>
        <begin position="320"/>
        <end position="337"/>
    </location>
</feature>
<keyword evidence="2" id="KW-0812">Transmembrane</keyword>
<reference evidence="3 4" key="1">
    <citation type="submission" date="2020-01" db="EMBL/GenBank/DDBJ databases">
        <title>Leptobacterium flavescens.</title>
        <authorList>
            <person name="Wang G."/>
        </authorList>
    </citation>
    <scope>NUCLEOTIDE SEQUENCE [LARGE SCALE GENOMIC DNA]</scope>
    <source>
        <strain evidence="3 4">KCTC 22160</strain>
    </source>
</reference>
<protein>
    <submittedName>
        <fullName evidence="3">Uncharacterized protein</fullName>
    </submittedName>
</protein>
<gene>
    <name evidence="3" type="ORF">GWK08_07405</name>
</gene>
<evidence type="ECO:0000313" key="4">
    <source>
        <dbReference type="Proteomes" id="UP000468581"/>
    </source>
</evidence>
<accession>A0A6P0UIR9</accession>
<keyword evidence="2" id="KW-0472">Membrane</keyword>
<keyword evidence="1" id="KW-0175">Coiled coil</keyword>
<evidence type="ECO:0000313" key="3">
    <source>
        <dbReference type="EMBL" id="NER13261.1"/>
    </source>
</evidence>
<dbReference type="AlphaFoldDB" id="A0A6P0UIR9"/>
<keyword evidence="4" id="KW-1185">Reference proteome</keyword>
<feature type="transmembrane region" description="Helical" evidence="2">
    <location>
        <begin position="30"/>
        <end position="50"/>
    </location>
</feature>
<name>A0A6P0UIR9_9FLAO</name>
<proteinExistence type="predicted"/>
<evidence type="ECO:0000256" key="1">
    <source>
        <dbReference type="SAM" id="Coils"/>
    </source>
</evidence>
<sequence>MSKDVQPQNSSEEVDLGQLFKLIGNAFNKFFNFIASIFKGLFHLLILLLLFLQKHFIKFAIAGVIGLAIGFYLDLRRGDIYESSMVVEPNFNSVQQLYNNISFYNELAQAQDSTSLAQALKITEREAASIKKVFAESYSDENQKVKLFDDFIRQLDTNTIKVIDFESYLKNFNSLDARFHKITVVSDDNTIAKKVQPEIVSSISANIYFKIQKQTSDENLKLQDSLYNKQSQEIDSLQKLYRQVMIKTAENPGTGTSINLADNNIAQNRELELIKQMDLLKENIVELNEEKANKANIINVISDFPARGARANSLFKSYKFLIFTGFISFTLLILLLLELNHFLKSYKNSKTE</sequence>
<feature type="coiled-coil region" evidence="1">
    <location>
        <begin position="270"/>
        <end position="297"/>
    </location>
</feature>
<keyword evidence="2" id="KW-1133">Transmembrane helix</keyword>
<comment type="caution">
    <text evidence="3">The sequence shown here is derived from an EMBL/GenBank/DDBJ whole genome shotgun (WGS) entry which is preliminary data.</text>
</comment>
<dbReference type="RefSeq" id="WP_163606255.1">
    <property type="nucleotide sequence ID" value="NZ_JAABOO010000001.1"/>
</dbReference>
<dbReference type="Proteomes" id="UP000468581">
    <property type="component" value="Unassembled WGS sequence"/>
</dbReference>
<feature type="transmembrane region" description="Helical" evidence="2">
    <location>
        <begin position="56"/>
        <end position="75"/>
    </location>
</feature>